<gene>
    <name evidence="1" type="ORF">Pc24g02210</name>
    <name evidence="1" type="ORF">PCH_Pc24g02210</name>
</gene>
<evidence type="ECO:0000313" key="2">
    <source>
        <dbReference type="Proteomes" id="UP000000724"/>
    </source>
</evidence>
<dbReference type="VEuPathDB" id="FungiDB:PCH_Pc24g02210"/>
<organism evidence="1 2">
    <name type="scientific">Penicillium rubens (strain ATCC 28089 / DSM 1075 / NRRL 1951 / Wisconsin 54-1255)</name>
    <name type="common">Penicillium chrysogenum</name>
    <dbReference type="NCBI Taxonomy" id="500485"/>
    <lineage>
        <taxon>Eukaryota</taxon>
        <taxon>Fungi</taxon>
        <taxon>Dikarya</taxon>
        <taxon>Ascomycota</taxon>
        <taxon>Pezizomycotina</taxon>
        <taxon>Eurotiomycetes</taxon>
        <taxon>Eurotiomycetidae</taxon>
        <taxon>Eurotiales</taxon>
        <taxon>Aspergillaceae</taxon>
        <taxon>Penicillium</taxon>
        <taxon>Penicillium chrysogenum species complex</taxon>
    </lineage>
</organism>
<dbReference type="Proteomes" id="UP000000724">
    <property type="component" value="Contig Pc00c24"/>
</dbReference>
<sequence>MDLGCHSVDWLQRLLVMVVLVLFYCRGAPVPASKSLVRRADSDVVYRDRTFFFCMTLAEIFGYFPVCTVSLATGIPGYLQTLDAGRLQRPKYVAIDGYLPTGKSTALAPKSGPTPHTLAPYADFYWPGYKSDIESIVAKDTDVEEYF</sequence>
<protein>
    <submittedName>
        <fullName evidence="1">Uncharacterized protein</fullName>
    </submittedName>
</protein>
<keyword evidence="2" id="KW-1185">Reference proteome</keyword>
<name>B6HX01_PENRW</name>
<reference evidence="1 2" key="1">
    <citation type="journal article" date="2008" name="Nat. Biotechnol.">
        <title>Genome sequencing and analysis of the filamentous fungus Penicillium chrysogenum.</title>
        <authorList>
            <person name="van den Berg M.A."/>
            <person name="Albang R."/>
            <person name="Albermann K."/>
            <person name="Badger J.H."/>
            <person name="Daran J.-M."/>
            <person name="Driessen A.J.M."/>
            <person name="Garcia-Estrada C."/>
            <person name="Fedorova N.D."/>
            <person name="Harris D.M."/>
            <person name="Heijne W.H.M."/>
            <person name="Joardar V.S."/>
            <person name="Kiel J.A.K.W."/>
            <person name="Kovalchuk A."/>
            <person name="Martin J.F."/>
            <person name="Nierman W.C."/>
            <person name="Nijland J.G."/>
            <person name="Pronk J.T."/>
            <person name="Roubos J.A."/>
            <person name="van der Klei I.J."/>
            <person name="van Peij N.N.M.E."/>
            <person name="Veenhuis M."/>
            <person name="von Doehren H."/>
            <person name="Wagner C."/>
            <person name="Wortman J.R."/>
            <person name="Bovenberg R.A.L."/>
        </authorList>
    </citation>
    <scope>NUCLEOTIDE SEQUENCE [LARGE SCALE GENOMIC DNA]</scope>
    <source>
        <strain evidence="2">ATCC 28089 / DSM 1075 / NRRL 1951 / Wisconsin 54-1255</strain>
    </source>
</reference>
<dbReference type="EMBL" id="AM920439">
    <property type="protein sequence ID" value="CAP87129.1"/>
    <property type="molecule type" value="Genomic_DNA"/>
</dbReference>
<proteinExistence type="predicted"/>
<evidence type="ECO:0000313" key="1">
    <source>
        <dbReference type="EMBL" id="CAP87129.1"/>
    </source>
</evidence>
<accession>B6HX01</accession>
<dbReference type="AlphaFoldDB" id="B6HX01"/>
<dbReference type="HOGENOM" id="CLU_1768728_0_0_1"/>